<dbReference type="SMART" id="SM01126">
    <property type="entry name" value="DDE_Tnp_IS1595"/>
    <property type="match status" value="1"/>
</dbReference>
<feature type="domain" description="ISXO2-like transposase" evidence="1">
    <location>
        <begin position="66"/>
        <end position="207"/>
    </location>
</feature>
<protein>
    <submittedName>
        <fullName evidence="3">Mobile element protein</fullName>
    </submittedName>
</protein>
<organism evidence="3">
    <name type="scientific">hydrothermal vent metagenome</name>
    <dbReference type="NCBI Taxonomy" id="652676"/>
    <lineage>
        <taxon>unclassified sequences</taxon>
        <taxon>metagenomes</taxon>
        <taxon>ecological metagenomes</taxon>
    </lineage>
</organism>
<dbReference type="EMBL" id="FPHZ01000226">
    <property type="protein sequence ID" value="SFV89387.1"/>
    <property type="molecule type" value="Genomic_DNA"/>
</dbReference>
<dbReference type="InterPro" id="IPR053164">
    <property type="entry name" value="IS1016-like_transposase"/>
</dbReference>
<reference evidence="3" key="1">
    <citation type="submission" date="2016-10" db="EMBL/GenBank/DDBJ databases">
        <authorList>
            <person name="de Groot N.N."/>
        </authorList>
    </citation>
    <scope>NUCLEOTIDE SEQUENCE</scope>
</reference>
<evidence type="ECO:0000259" key="1">
    <source>
        <dbReference type="SMART" id="SM01126"/>
    </source>
</evidence>
<proteinExistence type="predicted"/>
<gene>
    <name evidence="2" type="ORF">MNB_SUP05-SYMBIONT-4-1150</name>
    <name evidence="3" type="ORF">MNB_SUP05-SYMBIONT-5-948</name>
</gene>
<name>A0A1W1E6A1_9ZZZZ</name>
<evidence type="ECO:0000313" key="2">
    <source>
        <dbReference type="EMBL" id="SFV86877.1"/>
    </source>
</evidence>
<dbReference type="InterPro" id="IPR024445">
    <property type="entry name" value="Tnp_ISXO2-like"/>
</dbReference>
<dbReference type="EMBL" id="FPHY01000117">
    <property type="protein sequence ID" value="SFV86877.1"/>
    <property type="molecule type" value="Genomic_DNA"/>
</dbReference>
<dbReference type="NCBIfam" id="NF033547">
    <property type="entry name" value="transpos_IS1595"/>
    <property type="match status" value="1"/>
</dbReference>
<dbReference type="PANTHER" id="PTHR47163">
    <property type="entry name" value="DDE_TNP_IS1595 DOMAIN-CONTAINING PROTEIN"/>
    <property type="match status" value="1"/>
</dbReference>
<dbReference type="AlphaFoldDB" id="A0A1W1E6A1"/>
<dbReference type="PANTHER" id="PTHR47163:SF2">
    <property type="entry name" value="SI:DKEY-17M8.2"/>
    <property type="match status" value="1"/>
</dbReference>
<dbReference type="Pfam" id="PF12762">
    <property type="entry name" value="DDE_Tnp_IS1595"/>
    <property type="match status" value="1"/>
</dbReference>
<accession>A0A1W1E6A1</accession>
<evidence type="ECO:0000313" key="3">
    <source>
        <dbReference type="EMBL" id="SFV89387.1"/>
    </source>
</evidence>
<sequence>MKVKNKYVIRSRISEAKFRQIILLFSEDLSATQISHLTKLSRQTINKYLTAIRLRILELSQLQSAPLVGQIEVDESYFGARRVRGKRGRGALGKTIVFGLLKRGDKVYTEIVTDCSAATLQSIIRGKTSIDSVIHSDGWKGYNGIVDFGYKKHFRVHHGKNEFARGNAHINGIESFWGYAKIRLVKFKGMNKKMFNLHLKECEFRFNNRKQNLYKVLLEMFRKESLKLS</sequence>